<dbReference type="RefSeq" id="WP_090852904.1">
    <property type="nucleotide sequence ID" value="NZ_FMZM01000003.1"/>
</dbReference>
<organism evidence="1 2">
    <name type="scientific">Nocardioides lianchengensis</name>
    <dbReference type="NCBI Taxonomy" id="1045774"/>
    <lineage>
        <taxon>Bacteria</taxon>
        <taxon>Bacillati</taxon>
        <taxon>Actinomycetota</taxon>
        <taxon>Actinomycetes</taxon>
        <taxon>Propionibacteriales</taxon>
        <taxon>Nocardioidaceae</taxon>
        <taxon>Nocardioides</taxon>
    </lineage>
</organism>
<evidence type="ECO:0008006" key="3">
    <source>
        <dbReference type="Google" id="ProtNLM"/>
    </source>
</evidence>
<dbReference type="STRING" id="1045774.SAMN05421872_103248"/>
<keyword evidence="2" id="KW-1185">Reference proteome</keyword>
<accession>A0A1G6NGI0</accession>
<gene>
    <name evidence="1" type="ORF">SAMN05421872_103248</name>
</gene>
<sequence length="170" mass="17584">MPTTSSRRRPWSRGTRGVVACAAVVLSLLTGCGPVELATPDLDAADAATCAALVDDLPATLAGEKRVESEPADAPGAAYGDPAIVVACGAPAPEDFRVTGDCILVNDVGWFVPPEQDQDNEADLVLTTGGYEPRLQVSVPADYRPEGSASVMAELAPLVAAHLDLVERCV</sequence>
<dbReference type="OrthoDB" id="3213819at2"/>
<evidence type="ECO:0000313" key="2">
    <source>
        <dbReference type="Proteomes" id="UP000199034"/>
    </source>
</evidence>
<dbReference type="Proteomes" id="UP000199034">
    <property type="component" value="Unassembled WGS sequence"/>
</dbReference>
<reference evidence="1 2" key="1">
    <citation type="submission" date="2016-10" db="EMBL/GenBank/DDBJ databases">
        <authorList>
            <person name="de Groot N.N."/>
        </authorList>
    </citation>
    <scope>NUCLEOTIDE SEQUENCE [LARGE SCALE GENOMIC DNA]</scope>
    <source>
        <strain evidence="1 2">CGMCC 4.6858</strain>
    </source>
</reference>
<dbReference type="AlphaFoldDB" id="A0A1G6NGI0"/>
<dbReference type="Pfam" id="PF12028">
    <property type="entry name" value="DUF3515"/>
    <property type="match status" value="1"/>
</dbReference>
<dbReference type="PROSITE" id="PS51257">
    <property type="entry name" value="PROKAR_LIPOPROTEIN"/>
    <property type="match status" value="1"/>
</dbReference>
<proteinExistence type="predicted"/>
<protein>
    <recommendedName>
        <fullName evidence="3">DUF3515 domain-containing protein</fullName>
    </recommendedName>
</protein>
<dbReference type="InterPro" id="IPR021903">
    <property type="entry name" value="DUF3515"/>
</dbReference>
<evidence type="ECO:0000313" key="1">
    <source>
        <dbReference type="EMBL" id="SDC66943.1"/>
    </source>
</evidence>
<name>A0A1G6NGI0_9ACTN</name>
<dbReference type="EMBL" id="FMZM01000003">
    <property type="protein sequence ID" value="SDC66943.1"/>
    <property type="molecule type" value="Genomic_DNA"/>
</dbReference>